<dbReference type="Proteomes" id="UP001500171">
    <property type="component" value="Unassembled WGS sequence"/>
</dbReference>
<keyword evidence="5 6" id="KW-0472">Membrane</keyword>
<evidence type="ECO:0000313" key="8">
    <source>
        <dbReference type="Proteomes" id="UP001500171"/>
    </source>
</evidence>
<protein>
    <submittedName>
        <fullName evidence="7">DUF423 domain-containing protein</fullName>
    </submittedName>
</protein>
<dbReference type="Pfam" id="PF04241">
    <property type="entry name" value="DUF423"/>
    <property type="match status" value="1"/>
</dbReference>
<evidence type="ECO:0000256" key="5">
    <source>
        <dbReference type="ARBA" id="ARBA00023136"/>
    </source>
</evidence>
<comment type="caution">
    <text evidence="7">The sequence shown here is derived from an EMBL/GenBank/DDBJ whole genome shotgun (WGS) entry which is preliminary data.</text>
</comment>
<evidence type="ECO:0000256" key="6">
    <source>
        <dbReference type="SAM" id="Phobius"/>
    </source>
</evidence>
<feature type="transmembrane region" description="Helical" evidence="6">
    <location>
        <begin position="100"/>
        <end position="120"/>
    </location>
</feature>
<dbReference type="EMBL" id="BAABHY010000001">
    <property type="protein sequence ID" value="GAA5104501.1"/>
    <property type="molecule type" value="Genomic_DNA"/>
</dbReference>
<feature type="transmembrane region" description="Helical" evidence="6">
    <location>
        <begin position="132"/>
        <end position="152"/>
    </location>
</feature>
<keyword evidence="3 6" id="KW-0812">Transmembrane</keyword>
<keyword evidence="4 6" id="KW-1133">Transmembrane helix</keyword>
<comment type="subcellular location">
    <subcellularLocation>
        <location evidence="1">Membrane</location>
        <topology evidence="1">Multi-pass membrane protein</topology>
    </subcellularLocation>
</comment>
<name>A0ABP9MY95_9GAMM</name>
<sequence>MITIMLFFMRGKCISLKWVCYDVTTYIFSVNFIMNRLFFAFAGFFGASGVILGSLASHALNTVLTAHQIEIFKLGIQYQMYHTLALFAVGIWLHFQKSRFLIMAGWLFIVGIILFSGTLYSITYLSLPINGAAPIGGFAFIIAWLLVIIAAFKRN</sequence>
<evidence type="ECO:0000256" key="4">
    <source>
        <dbReference type="ARBA" id="ARBA00022989"/>
    </source>
</evidence>
<dbReference type="InterPro" id="IPR006696">
    <property type="entry name" value="DUF423"/>
</dbReference>
<organism evidence="7 8">
    <name type="scientific">Orbus sasakiae</name>
    <dbReference type="NCBI Taxonomy" id="1078475"/>
    <lineage>
        <taxon>Bacteria</taxon>
        <taxon>Pseudomonadati</taxon>
        <taxon>Pseudomonadota</taxon>
        <taxon>Gammaproteobacteria</taxon>
        <taxon>Orbales</taxon>
        <taxon>Orbaceae</taxon>
        <taxon>Orbus</taxon>
    </lineage>
</organism>
<accession>A0ABP9MY95</accession>
<evidence type="ECO:0000313" key="7">
    <source>
        <dbReference type="EMBL" id="GAA5104501.1"/>
    </source>
</evidence>
<dbReference type="PANTHER" id="PTHR43461:SF1">
    <property type="entry name" value="TRANSMEMBRANE PROTEIN 256"/>
    <property type="match status" value="1"/>
</dbReference>
<evidence type="ECO:0000256" key="3">
    <source>
        <dbReference type="ARBA" id="ARBA00022692"/>
    </source>
</evidence>
<keyword evidence="8" id="KW-1185">Reference proteome</keyword>
<evidence type="ECO:0000256" key="2">
    <source>
        <dbReference type="ARBA" id="ARBA00009694"/>
    </source>
</evidence>
<dbReference type="PANTHER" id="PTHR43461">
    <property type="entry name" value="TRANSMEMBRANE PROTEIN 256"/>
    <property type="match status" value="1"/>
</dbReference>
<comment type="similarity">
    <text evidence="2">Belongs to the UPF0382 family.</text>
</comment>
<evidence type="ECO:0000256" key="1">
    <source>
        <dbReference type="ARBA" id="ARBA00004141"/>
    </source>
</evidence>
<proteinExistence type="inferred from homology"/>
<gene>
    <name evidence="7" type="ORF">GCM10023211_02260</name>
</gene>
<feature type="transmembrane region" description="Helical" evidence="6">
    <location>
        <begin position="76"/>
        <end position="93"/>
    </location>
</feature>
<reference evidence="8" key="1">
    <citation type="journal article" date="2019" name="Int. J. Syst. Evol. Microbiol.">
        <title>The Global Catalogue of Microorganisms (GCM) 10K type strain sequencing project: providing services to taxonomists for standard genome sequencing and annotation.</title>
        <authorList>
            <consortium name="The Broad Institute Genomics Platform"/>
            <consortium name="The Broad Institute Genome Sequencing Center for Infectious Disease"/>
            <person name="Wu L."/>
            <person name="Ma J."/>
        </authorList>
    </citation>
    <scope>NUCLEOTIDE SEQUENCE [LARGE SCALE GENOMIC DNA]</scope>
    <source>
        <strain evidence="8">JCM 18050</strain>
    </source>
</reference>
<feature type="transmembrane region" description="Helical" evidence="6">
    <location>
        <begin position="37"/>
        <end position="56"/>
    </location>
</feature>